<feature type="region of interest" description="Disordered" evidence="4">
    <location>
        <begin position="139"/>
        <end position="166"/>
    </location>
</feature>
<evidence type="ECO:0000256" key="3">
    <source>
        <dbReference type="PROSITE-ProRule" id="PRU00125"/>
    </source>
</evidence>
<evidence type="ECO:0000256" key="4">
    <source>
        <dbReference type="SAM" id="MobiDB-lite"/>
    </source>
</evidence>
<keyword evidence="1 3" id="KW-0479">Metal-binding</keyword>
<feature type="compositionally biased region" description="Low complexity" evidence="4">
    <location>
        <begin position="14"/>
        <end position="25"/>
    </location>
</feature>
<sequence length="431" mass="46225">MEPSREQNDEAEVPSPSALPSSTPPVETCLSDLTNDALPSAARDPSAVQETNFIPQQVEEPAMTTGDVQEDGTTASIDAALNNAIASAVKQDVDSDDVDNAASFMIAPSTSSLSSKGKKKSKDKLHSTAAAPIAGGVQYSSTITTGPKSTSAPYQPRLSSSSRSAHSGRQVIADAFKRTEPLLGGADEDYSSVYFPSGLSMNGQYKTIPEEYAEYRERNNVRCNYRGPVYVVENVCVPCNACGSPVDPVRRVPVGSLFFHETCLHCFLCRRRTGVAGLYLQVDRQAVCSECAARGYGSWVPRHEAQSRGMVYGAIRGDTYAAIEAHDRNVEQKQRRTAGRPITGGGASSTLNKATIPGVLPPSLAIANVHNHRNTSARSFALMKRQQYYTQSDNNMIMALPTSAARSPSATGGLQDITATRQYRIANGRHA</sequence>
<accession>A0A1E1J794</accession>
<dbReference type="SMART" id="SM00132">
    <property type="entry name" value="LIM"/>
    <property type="match status" value="1"/>
</dbReference>
<feature type="domain" description="LIM zinc-binding" evidence="5">
    <location>
        <begin position="237"/>
        <end position="298"/>
    </location>
</feature>
<dbReference type="PROSITE" id="PS50023">
    <property type="entry name" value="LIM_DOMAIN_2"/>
    <property type="match status" value="1"/>
</dbReference>
<evidence type="ECO:0000256" key="1">
    <source>
        <dbReference type="ARBA" id="ARBA00022723"/>
    </source>
</evidence>
<feature type="region of interest" description="Disordered" evidence="4">
    <location>
        <begin position="329"/>
        <end position="350"/>
    </location>
</feature>
<feature type="region of interest" description="Disordered" evidence="4">
    <location>
        <begin position="1"/>
        <end position="72"/>
    </location>
</feature>
<organism evidence="6">
    <name type="scientific">Leishmania guyanensis</name>
    <dbReference type="NCBI Taxonomy" id="5670"/>
    <lineage>
        <taxon>Eukaryota</taxon>
        <taxon>Discoba</taxon>
        <taxon>Euglenozoa</taxon>
        <taxon>Kinetoplastea</taxon>
        <taxon>Metakinetoplastina</taxon>
        <taxon>Trypanosomatida</taxon>
        <taxon>Trypanosomatidae</taxon>
        <taxon>Leishmaniinae</taxon>
        <taxon>Leishmania</taxon>
        <taxon>Leishmania guyanensis species complex</taxon>
    </lineage>
</organism>
<evidence type="ECO:0000256" key="2">
    <source>
        <dbReference type="ARBA" id="ARBA00022833"/>
    </source>
</evidence>
<keyword evidence="3" id="KW-0440">LIM domain</keyword>
<feature type="compositionally biased region" description="Polar residues" evidence="4">
    <location>
        <begin position="139"/>
        <end position="153"/>
    </location>
</feature>
<name>A0A1E1J794_LEIGU</name>
<proteinExistence type="predicted"/>
<evidence type="ECO:0000259" key="5">
    <source>
        <dbReference type="PROSITE" id="PS50023"/>
    </source>
</evidence>
<dbReference type="EMBL" id="CALQ01001634">
    <property type="protein sequence ID" value="CCM18721.1"/>
    <property type="molecule type" value="Genomic_DNA"/>
</dbReference>
<dbReference type="Gene3D" id="2.10.110.10">
    <property type="entry name" value="Cysteine Rich Protein"/>
    <property type="match status" value="1"/>
</dbReference>
<reference evidence="6" key="1">
    <citation type="submission" date="2012-08" db="EMBL/GenBank/DDBJ databases">
        <title>Comparative genomics of metastatic and non-metastatic Leishmania guyanensis provides insights into polygenic factors involved in Leishmania RNA virus infection.</title>
        <authorList>
            <person name="Smith D."/>
            <person name="Hertz-Fowler C."/>
            <person name="Martin R."/>
            <person name="Dickens N."/>
            <person name="Fasel N."/>
            <person name="Falquet L."/>
            <person name="Beverley S."/>
            <person name="Zangger H."/>
            <person name="Calderon-Copete S."/>
            <person name="Mottram J."/>
            <person name="Xenarios I."/>
        </authorList>
    </citation>
    <scope>NUCLEOTIDE SEQUENCE</scope>
    <source>
        <strain evidence="6">MHOM/BR/75/M4147/SSU:IR2SAT-LUC</strain>
    </source>
</reference>
<dbReference type="GO" id="GO:0046872">
    <property type="term" value="F:metal ion binding"/>
    <property type="evidence" value="ECO:0007669"/>
    <property type="project" value="UniProtKB-KW"/>
</dbReference>
<gene>
    <name evidence="6" type="primary">LgM4147LRVhigh.33.02020.00280</name>
    <name evidence="6" type="ORF">BN36_3362070</name>
</gene>
<dbReference type="InterPro" id="IPR001781">
    <property type="entry name" value="Znf_LIM"/>
</dbReference>
<dbReference type="Pfam" id="PF00412">
    <property type="entry name" value="LIM"/>
    <property type="match status" value="1"/>
</dbReference>
<evidence type="ECO:0000313" key="6">
    <source>
        <dbReference type="EMBL" id="CCM18721.1"/>
    </source>
</evidence>
<keyword evidence="2 3" id="KW-0862">Zinc</keyword>
<dbReference type="AlphaFoldDB" id="A0A1E1J794"/>
<protein>
    <recommendedName>
        <fullName evidence="5">LIM zinc-binding domain-containing protein</fullName>
    </recommendedName>
</protein>